<dbReference type="InterPro" id="IPR050985">
    <property type="entry name" value="Alpha-glycosidase_related"/>
</dbReference>
<dbReference type="OrthoDB" id="9758822at2"/>
<dbReference type="Pfam" id="PF02065">
    <property type="entry name" value="Melibiase"/>
    <property type="match status" value="1"/>
</dbReference>
<feature type="region of interest" description="Disordered" evidence="3">
    <location>
        <begin position="1"/>
        <end position="25"/>
    </location>
</feature>
<evidence type="ECO:0000256" key="2">
    <source>
        <dbReference type="ARBA" id="ARBA00023295"/>
    </source>
</evidence>
<dbReference type="EMBL" id="CP029190">
    <property type="protein sequence ID" value="QES51661.1"/>
    <property type="molecule type" value="Genomic_DNA"/>
</dbReference>
<dbReference type="PANTHER" id="PTHR43053">
    <property type="entry name" value="GLYCOSIDASE FAMILY 31"/>
    <property type="match status" value="1"/>
</dbReference>
<keyword evidence="2" id="KW-0326">Glycosidase</keyword>
<protein>
    <submittedName>
        <fullName evidence="4">Alpha-galactosidase</fullName>
    </submittedName>
</protein>
<dbReference type="RefSeq" id="WP_150211408.1">
    <property type="nucleotide sequence ID" value="NZ_CP029190.1"/>
</dbReference>
<gene>
    <name evidence="4" type="ORF">DEJ50_31240</name>
</gene>
<dbReference type="GO" id="GO:0016052">
    <property type="term" value="P:carbohydrate catabolic process"/>
    <property type="evidence" value="ECO:0007669"/>
    <property type="project" value="InterPro"/>
</dbReference>
<dbReference type="InterPro" id="IPR013785">
    <property type="entry name" value="Aldolase_TIM"/>
</dbReference>
<dbReference type="SUPFAM" id="SSF51445">
    <property type="entry name" value="(Trans)glycosidases"/>
    <property type="match status" value="1"/>
</dbReference>
<evidence type="ECO:0000256" key="1">
    <source>
        <dbReference type="ARBA" id="ARBA00022801"/>
    </source>
</evidence>
<accession>A0A5P2DEI1</accession>
<sequence length="620" mass="66143">MQTPYIPPTLPTPPTPPGLAAEEPVTTAGLPPVPYEPLLDRVELAVLARTPGSTPAWTLTELPDGLRMLEVRADGAAVEIRLSVPLGDAAGYWHPQGGWRRTLLADWEGRARVSLVDGHAAGCLYDHSGATLLTFAAADPVPEATLRFGVSEEEDTHVVHLRLPASDAPHRLLLVPRTPSVATALRALRSWFAREIAPAPVPEAARAPVYSTWYAFNQDVSAAEVETQAALAAGLGCRALILDDGWQRGGHGRGYAGCGDWTPDPAKFADFTAHVARVRAQGLHYLAWVAPLLIGPAAEAYPRWAAYAPAAATVPGAYVLDPRRPEVRRHVVELCTGLVREHGLDGLKLDFLDHAMVYASQADGSNGGEGGDGGDGAGGDIGRAMVGLLTELRAALEAVRPGVLLELRQPYTGPGMAPFGNMLRSFDCPADAAANRVRTLDTALLAVGGAVHSDMLLWAPDAPVETVARQLIGALHAVPQISVRLDRIPEAHRATVAFWLRQWQLHHELLLDGEVEPGRPDALYPLVRVTAGERCLLSVHGDQVVPVEPARHRSIVLVNGSDRDRLILEVRGGGVRAEGVIHGPDGRIIEVTPLFLPEGPRSLTVPRGGLASLTITEGPR</sequence>
<evidence type="ECO:0000313" key="5">
    <source>
        <dbReference type="Proteomes" id="UP000325211"/>
    </source>
</evidence>
<reference evidence="4 5" key="1">
    <citation type="submission" date="2018-05" db="EMBL/GenBank/DDBJ databases">
        <title>Streptomyces venezuelae.</title>
        <authorList>
            <person name="Kim W."/>
            <person name="Lee N."/>
            <person name="Cho B.-K."/>
        </authorList>
    </citation>
    <scope>NUCLEOTIDE SEQUENCE [LARGE SCALE GENOMIC DNA]</scope>
    <source>
        <strain evidence="4 5">ATCC 21782</strain>
    </source>
</reference>
<name>A0A5P2DEI1_STRVZ</name>
<evidence type="ECO:0000256" key="3">
    <source>
        <dbReference type="SAM" id="MobiDB-lite"/>
    </source>
</evidence>
<dbReference type="Proteomes" id="UP000325211">
    <property type="component" value="Chromosome"/>
</dbReference>
<organism evidence="4 5">
    <name type="scientific">Streptomyces venezuelae</name>
    <dbReference type="NCBI Taxonomy" id="54571"/>
    <lineage>
        <taxon>Bacteria</taxon>
        <taxon>Bacillati</taxon>
        <taxon>Actinomycetota</taxon>
        <taxon>Actinomycetes</taxon>
        <taxon>Kitasatosporales</taxon>
        <taxon>Streptomycetaceae</taxon>
        <taxon>Streptomyces</taxon>
    </lineage>
</organism>
<dbReference type="PANTHER" id="PTHR43053:SF3">
    <property type="entry name" value="ALPHA-GALACTOSIDASE C-RELATED"/>
    <property type="match status" value="1"/>
</dbReference>
<dbReference type="GO" id="GO:0004557">
    <property type="term" value="F:alpha-galactosidase activity"/>
    <property type="evidence" value="ECO:0007669"/>
    <property type="project" value="InterPro"/>
</dbReference>
<proteinExistence type="predicted"/>
<dbReference type="Gene3D" id="3.20.20.70">
    <property type="entry name" value="Aldolase class I"/>
    <property type="match status" value="1"/>
</dbReference>
<feature type="compositionally biased region" description="Pro residues" evidence="3">
    <location>
        <begin position="1"/>
        <end position="17"/>
    </location>
</feature>
<keyword evidence="1" id="KW-0378">Hydrolase</keyword>
<dbReference type="InterPro" id="IPR017853">
    <property type="entry name" value="GH"/>
</dbReference>
<dbReference type="AlphaFoldDB" id="A0A5P2DEI1"/>
<evidence type="ECO:0000313" key="4">
    <source>
        <dbReference type="EMBL" id="QES51661.1"/>
    </source>
</evidence>
<dbReference type="CDD" id="cd14791">
    <property type="entry name" value="GH36"/>
    <property type="match status" value="1"/>
</dbReference>
<dbReference type="InterPro" id="IPR002252">
    <property type="entry name" value="Glyco_hydro_36"/>
</dbReference>